<sequence>MKNRPENPWGQLPEIAPQILPTHELAEHKPSIADIEGALEILRREEEGGSDEEEREPTIQ</sequence>
<evidence type="ECO:0000313" key="1">
    <source>
        <dbReference type="EMBL" id="OIO31306.1"/>
    </source>
</evidence>
<dbReference type="EMBL" id="MNVN01000002">
    <property type="protein sequence ID" value="OIO31306.1"/>
    <property type="molecule type" value="Genomic_DNA"/>
</dbReference>
<gene>
    <name evidence="1" type="ORF">AUJ77_00115</name>
</gene>
<accession>A0A1J4V2B0</accession>
<protein>
    <submittedName>
        <fullName evidence="1">Uncharacterized protein</fullName>
    </submittedName>
</protein>
<name>A0A1J4V2B0_9BACT</name>
<dbReference type="STRING" id="1805281.AUJ77_00115"/>
<dbReference type="Proteomes" id="UP000181992">
    <property type="component" value="Unassembled WGS sequence"/>
</dbReference>
<reference evidence="1 2" key="1">
    <citation type="journal article" date="2016" name="Environ. Microbiol.">
        <title>Genomic resolution of a cold subsurface aquifer community provides metabolic insights for novel microbes adapted to high CO concentrations.</title>
        <authorList>
            <person name="Probst A.J."/>
            <person name="Castelle C.J."/>
            <person name="Singh A."/>
            <person name="Brown C.T."/>
            <person name="Anantharaman K."/>
            <person name="Sharon I."/>
            <person name="Hug L.A."/>
            <person name="Burstein D."/>
            <person name="Emerson J.B."/>
            <person name="Thomas B.C."/>
            <person name="Banfield J.F."/>
        </authorList>
    </citation>
    <scope>NUCLEOTIDE SEQUENCE [LARGE SCALE GENOMIC DNA]</scope>
    <source>
        <strain evidence="1">CG1_02_43_90</strain>
    </source>
</reference>
<comment type="caution">
    <text evidence="1">The sequence shown here is derived from an EMBL/GenBank/DDBJ whole genome shotgun (WGS) entry which is preliminary data.</text>
</comment>
<evidence type="ECO:0000313" key="2">
    <source>
        <dbReference type="Proteomes" id="UP000181992"/>
    </source>
</evidence>
<dbReference type="AlphaFoldDB" id="A0A1J4V2B0"/>
<organism evidence="1 2">
    <name type="scientific">Candidatus Nomurabacteria bacterium CG1_02_43_90</name>
    <dbReference type="NCBI Taxonomy" id="1805281"/>
    <lineage>
        <taxon>Bacteria</taxon>
        <taxon>Candidatus Nomuraibacteriota</taxon>
    </lineage>
</organism>
<proteinExistence type="predicted"/>